<dbReference type="Proteomes" id="UP000264071">
    <property type="component" value="Unassembled WGS sequence"/>
</dbReference>
<dbReference type="AlphaFoldDB" id="A0A3D4V8V3"/>
<accession>A0A3D4V8V3</accession>
<reference evidence="1 2" key="1">
    <citation type="journal article" date="2018" name="Nat. Biotechnol.">
        <title>A standardized bacterial taxonomy based on genome phylogeny substantially revises the tree of life.</title>
        <authorList>
            <person name="Parks D.H."/>
            <person name="Chuvochina M."/>
            <person name="Waite D.W."/>
            <person name="Rinke C."/>
            <person name="Skarshewski A."/>
            <person name="Chaumeil P.A."/>
            <person name="Hugenholtz P."/>
        </authorList>
    </citation>
    <scope>NUCLEOTIDE SEQUENCE [LARGE SCALE GENOMIC DNA]</scope>
    <source>
        <strain evidence="1">UBA8844</strain>
    </source>
</reference>
<proteinExistence type="predicted"/>
<evidence type="ECO:0000313" key="1">
    <source>
        <dbReference type="EMBL" id="HCT57254.1"/>
    </source>
</evidence>
<gene>
    <name evidence="1" type="ORF">DGD08_08580</name>
</gene>
<protein>
    <submittedName>
        <fullName evidence="1">Uncharacterized protein</fullName>
    </submittedName>
</protein>
<name>A0A3D4V8V3_9BACT</name>
<evidence type="ECO:0000313" key="2">
    <source>
        <dbReference type="Proteomes" id="UP000264071"/>
    </source>
</evidence>
<organism evidence="1 2">
    <name type="scientific">Gemmatimonas aurantiaca</name>
    <dbReference type="NCBI Taxonomy" id="173480"/>
    <lineage>
        <taxon>Bacteria</taxon>
        <taxon>Pseudomonadati</taxon>
        <taxon>Gemmatimonadota</taxon>
        <taxon>Gemmatimonadia</taxon>
        <taxon>Gemmatimonadales</taxon>
        <taxon>Gemmatimonadaceae</taxon>
        <taxon>Gemmatimonas</taxon>
    </lineage>
</organism>
<sequence>MNPDYEHSVIVCGPDAYREYLAHEKLGGRLPWPAPWEAVRLQAAEMRHIFVGHQFDAPQVVQMSHRGMVEARERSEEIAAAQRRSA</sequence>
<dbReference type="EMBL" id="DPIY01000007">
    <property type="protein sequence ID" value="HCT57254.1"/>
    <property type="molecule type" value="Genomic_DNA"/>
</dbReference>
<comment type="caution">
    <text evidence="1">The sequence shown here is derived from an EMBL/GenBank/DDBJ whole genome shotgun (WGS) entry which is preliminary data.</text>
</comment>